<dbReference type="KEGG" id="mft:XA26_48690"/>
<dbReference type="PATRIC" id="fig|1766.6.peg.4843"/>
<organism evidence="2 3">
    <name type="scientific">Mycolicibacterium fortuitum</name>
    <name type="common">Mycobacterium fortuitum</name>
    <dbReference type="NCBI Taxonomy" id="1766"/>
    <lineage>
        <taxon>Bacteria</taxon>
        <taxon>Bacillati</taxon>
        <taxon>Actinomycetota</taxon>
        <taxon>Actinomycetes</taxon>
        <taxon>Mycobacteriales</taxon>
        <taxon>Mycobacteriaceae</taxon>
        <taxon>Mycolicibacterium</taxon>
    </lineage>
</organism>
<protein>
    <submittedName>
        <fullName evidence="2">Uncharacterized protein</fullName>
    </submittedName>
</protein>
<evidence type="ECO:0000313" key="2">
    <source>
        <dbReference type="EMBL" id="ALI28667.1"/>
    </source>
</evidence>
<feature type="region of interest" description="Disordered" evidence="1">
    <location>
        <begin position="21"/>
        <end position="44"/>
    </location>
</feature>
<dbReference type="AlphaFoldDB" id="A0A0N9XIQ5"/>
<evidence type="ECO:0000313" key="3">
    <source>
        <dbReference type="Proteomes" id="UP000057134"/>
    </source>
</evidence>
<feature type="compositionally biased region" description="Basic residues" evidence="1">
    <location>
        <begin position="34"/>
        <end position="44"/>
    </location>
</feature>
<evidence type="ECO:0000256" key="1">
    <source>
        <dbReference type="SAM" id="MobiDB-lite"/>
    </source>
</evidence>
<gene>
    <name evidence="2" type="ORF">XA26_48690</name>
</gene>
<keyword evidence="3" id="KW-1185">Reference proteome</keyword>
<accession>A0A0N9XIQ5</accession>
<dbReference type="EMBL" id="CP011269">
    <property type="protein sequence ID" value="ALI28667.1"/>
    <property type="molecule type" value="Genomic_DNA"/>
</dbReference>
<dbReference type="STRING" id="1766.XA26_48690"/>
<sequence length="44" mass="5020">MALKLHTGSCDRVIHSPDRNLRNDGTLCRSRVPASRHARSLHRQ</sequence>
<reference evidence="2 3" key="1">
    <citation type="journal article" date="2015" name="MBio">
        <title>Enzymatic Degradation of Phenazines Can Generate Energy and Protect Sensitive Organisms from Toxicity.</title>
        <authorList>
            <person name="Costa K.C."/>
            <person name="Bergkessel M."/>
            <person name="Saunders S."/>
            <person name="Korlach J."/>
            <person name="Newman D.K."/>
        </authorList>
    </citation>
    <scope>NUCLEOTIDE SEQUENCE [LARGE SCALE GENOMIC DNA]</scope>
    <source>
        <strain evidence="2 3">CT6</strain>
    </source>
</reference>
<name>A0A0N9XIQ5_MYCFO</name>
<dbReference type="Proteomes" id="UP000057134">
    <property type="component" value="Chromosome"/>
</dbReference>
<proteinExistence type="predicted"/>